<comment type="caution">
    <text evidence="1">The sequence shown here is derived from an EMBL/GenBank/DDBJ whole genome shotgun (WGS) entry which is preliminary data.</text>
</comment>
<organism evidence="1">
    <name type="scientific">Pongo abelii</name>
    <name type="common">Sumatran orangutan</name>
    <name type="synonym">Pongo pygmaeus abelii</name>
    <dbReference type="NCBI Taxonomy" id="9601"/>
    <lineage>
        <taxon>Eukaryota</taxon>
        <taxon>Metazoa</taxon>
        <taxon>Chordata</taxon>
        <taxon>Craniata</taxon>
        <taxon>Vertebrata</taxon>
        <taxon>Euteleostomi</taxon>
        <taxon>Mammalia</taxon>
        <taxon>Eutheria</taxon>
        <taxon>Euarchontoglires</taxon>
        <taxon>Primates</taxon>
        <taxon>Haplorrhini</taxon>
        <taxon>Catarrhini</taxon>
        <taxon>Hominidae</taxon>
        <taxon>Pongo</taxon>
    </lineage>
</organism>
<evidence type="ECO:0000313" key="1">
    <source>
        <dbReference type="EMBL" id="PNJ33514.1"/>
    </source>
</evidence>
<dbReference type="EMBL" id="NDHI03003494">
    <property type="protein sequence ID" value="PNJ33514.1"/>
    <property type="molecule type" value="Genomic_DNA"/>
</dbReference>
<name>A0A2J8TKK4_PONAB</name>
<dbReference type="AlphaFoldDB" id="A0A2J8TKK4"/>
<gene>
    <name evidence="1" type="ORF">CR201_G0034454</name>
</gene>
<feature type="non-terminal residue" evidence="1">
    <location>
        <position position="1"/>
    </location>
</feature>
<proteinExistence type="predicted"/>
<protein>
    <submittedName>
        <fullName evidence="1">SEPT1 isoform 6</fullName>
    </submittedName>
</protein>
<sequence length="46" mass="4864">RSHHDDGATVGLGIQMCEGWRVEGQGVRGFCCPPQPAAPQVCQEGV</sequence>
<accession>A0A2J8TKK4</accession>
<reference evidence="1" key="1">
    <citation type="submission" date="2017-12" db="EMBL/GenBank/DDBJ databases">
        <title>High-resolution comparative analysis of great ape genomes.</title>
        <authorList>
            <person name="Pollen A."/>
            <person name="Hastie A."/>
            <person name="Hormozdiari F."/>
            <person name="Dougherty M."/>
            <person name="Liu R."/>
            <person name="Chaisson M."/>
            <person name="Hoppe E."/>
            <person name="Hill C."/>
            <person name="Pang A."/>
            <person name="Hillier L."/>
            <person name="Baker C."/>
            <person name="Armstrong J."/>
            <person name="Shendure J."/>
            <person name="Paten B."/>
            <person name="Wilson R."/>
            <person name="Chao H."/>
            <person name="Schneider V."/>
            <person name="Ventura M."/>
            <person name="Kronenberg Z."/>
            <person name="Murali S."/>
            <person name="Gordon D."/>
            <person name="Cantsilieris S."/>
            <person name="Munson K."/>
            <person name="Nelson B."/>
            <person name="Raja A."/>
            <person name="Underwood J."/>
            <person name="Diekhans M."/>
            <person name="Fiddes I."/>
            <person name="Haussler D."/>
            <person name="Eichler E."/>
        </authorList>
    </citation>
    <scope>NUCLEOTIDE SEQUENCE [LARGE SCALE GENOMIC DNA]</scope>
    <source>
        <strain evidence="1">Susie</strain>
    </source>
</reference>